<dbReference type="AlphaFoldDB" id="A0A432V1E0"/>
<name>A0A432V1E0_9HYPH</name>
<dbReference type="RefSeq" id="WP_165899805.1">
    <property type="nucleotide sequence ID" value="NZ_ML133513.1"/>
</dbReference>
<proteinExistence type="predicted"/>
<comment type="caution">
    <text evidence="1">The sequence shown here is derived from an EMBL/GenBank/DDBJ whole genome shotgun (WGS) entry which is preliminary data.</text>
</comment>
<evidence type="ECO:0000313" key="2">
    <source>
        <dbReference type="Proteomes" id="UP000281647"/>
    </source>
</evidence>
<protein>
    <submittedName>
        <fullName evidence="1">Uncharacterized protein</fullName>
    </submittedName>
</protein>
<evidence type="ECO:0000313" key="1">
    <source>
        <dbReference type="EMBL" id="RUM96034.1"/>
    </source>
</evidence>
<dbReference type="EMBL" id="RKST01000025">
    <property type="protein sequence ID" value="RUM96034.1"/>
    <property type="molecule type" value="Genomic_DNA"/>
</dbReference>
<sequence>MDDVAMKEQQKPRDRLQPGELRIEADTPPDFRVRYSQRIGWMVEIVSRGAYEWTQKRTDPFLFENTGRYIRTDLAGVNLLVHNARAEGLKMEYIGPERLVIF</sequence>
<reference evidence="1 2" key="1">
    <citation type="submission" date="2018-11" db="EMBL/GenBank/DDBJ databases">
        <title>Pseudaminobacter arsenicus sp. nov., an arsenic-resistant bacterium isolated from arsenic-rich aquifers.</title>
        <authorList>
            <person name="Mu Y."/>
        </authorList>
    </citation>
    <scope>NUCLEOTIDE SEQUENCE [LARGE SCALE GENOMIC DNA]</scope>
    <source>
        <strain evidence="1 2">CB3</strain>
    </source>
</reference>
<accession>A0A432V1E0</accession>
<gene>
    <name evidence="1" type="ORF">EET67_19965</name>
</gene>
<keyword evidence="2" id="KW-1185">Reference proteome</keyword>
<dbReference type="Proteomes" id="UP000281647">
    <property type="component" value="Unassembled WGS sequence"/>
</dbReference>
<organism evidence="1 2">
    <name type="scientific">Borborobacter arsenicus</name>
    <dbReference type="NCBI Taxonomy" id="1851146"/>
    <lineage>
        <taxon>Bacteria</taxon>
        <taxon>Pseudomonadati</taxon>
        <taxon>Pseudomonadota</taxon>
        <taxon>Alphaproteobacteria</taxon>
        <taxon>Hyphomicrobiales</taxon>
        <taxon>Phyllobacteriaceae</taxon>
        <taxon>Borborobacter</taxon>
    </lineage>
</organism>